<name>A0A922HUR8_DERFA</name>
<dbReference type="PANTHER" id="PTHR46474:SF1">
    <property type="entry name" value="TWO PORE CHANNEL PROTEIN 1"/>
    <property type="match status" value="1"/>
</dbReference>
<dbReference type="GO" id="GO:0022832">
    <property type="term" value="F:voltage-gated channel activity"/>
    <property type="evidence" value="ECO:0007669"/>
    <property type="project" value="InterPro"/>
</dbReference>
<proteinExistence type="predicted"/>
<gene>
    <name evidence="1" type="primary">TPCN1_3</name>
    <name evidence="1" type="ORF">DERF_009805</name>
</gene>
<dbReference type="AlphaFoldDB" id="A0A922HUR8"/>
<dbReference type="Proteomes" id="UP000790347">
    <property type="component" value="Unassembled WGS sequence"/>
</dbReference>
<protein>
    <submittedName>
        <fullName evidence="1">Two pore calcium channel protein 1</fullName>
    </submittedName>
</protein>
<reference evidence="1" key="2">
    <citation type="journal article" date="2022" name="Res Sq">
        <title>Comparative Genomics Reveals Insights into the Divergent Evolution of Astigmatic Mites and Household Pest Adaptations.</title>
        <authorList>
            <person name="Xiong Q."/>
            <person name="Wan A.T.-Y."/>
            <person name="Liu X.-Y."/>
            <person name="Fung C.S.-H."/>
            <person name="Xiao X."/>
            <person name="Malainual N."/>
            <person name="Hou J."/>
            <person name="Wang L."/>
            <person name="Wang M."/>
            <person name="Yang K."/>
            <person name="Cui Y."/>
            <person name="Leung E."/>
            <person name="Nong W."/>
            <person name="Shin S.-K."/>
            <person name="Au S."/>
            <person name="Jeong K.Y."/>
            <person name="Chew F.T."/>
            <person name="Hui J."/>
            <person name="Leung T.F."/>
            <person name="Tungtrongchitr A."/>
            <person name="Zhong N."/>
            <person name="Liu Z."/>
            <person name="Tsui S."/>
        </authorList>
    </citation>
    <scope>NUCLEOTIDE SEQUENCE</scope>
    <source>
        <strain evidence="1">Derf</strain>
        <tissue evidence="1">Whole organism</tissue>
    </source>
</reference>
<sequence>MLAVVYNSFSQIEKDKFCKLFLHHRKACDHAFCLLVAVNKNAIGYIEFEHFNGLMNHLKPRSSQMERFLM</sequence>
<dbReference type="EMBL" id="ASGP02000004">
    <property type="protein sequence ID" value="KAH9511337.1"/>
    <property type="molecule type" value="Genomic_DNA"/>
</dbReference>
<evidence type="ECO:0000313" key="1">
    <source>
        <dbReference type="EMBL" id="KAH9511337.1"/>
    </source>
</evidence>
<reference evidence="1" key="1">
    <citation type="submission" date="2013-05" db="EMBL/GenBank/DDBJ databases">
        <authorList>
            <person name="Yim A.K.Y."/>
            <person name="Chan T.F."/>
            <person name="Ji K.M."/>
            <person name="Liu X.Y."/>
            <person name="Zhou J.W."/>
            <person name="Li R.Q."/>
            <person name="Yang K.Y."/>
            <person name="Li J."/>
            <person name="Li M."/>
            <person name="Law P.T.W."/>
            <person name="Wu Y.L."/>
            <person name="Cai Z.L."/>
            <person name="Qin H."/>
            <person name="Bao Y."/>
            <person name="Leung R.K.K."/>
            <person name="Ng P.K.S."/>
            <person name="Zou J."/>
            <person name="Zhong X.J."/>
            <person name="Ran P.X."/>
            <person name="Zhong N.S."/>
            <person name="Liu Z.G."/>
            <person name="Tsui S.K.W."/>
        </authorList>
    </citation>
    <scope>NUCLEOTIDE SEQUENCE</scope>
    <source>
        <strain evidence="1">Derf</strain>
        <tissue evidence="1">Whole organism</tissue>
    </source>
</reference>
<dbReference type="InterPro" id="IPR028801">
    <property type="entry name" value="TPC1_animal"/>
</dbReference>
<organism evidence="1 2">
    <name type="scientific">Dermatophagoides farinae</name>
    <name type="common">American house dust mite</name>
    <dbReference type="NCBI Taxonomy" id="6954"/>
    <lineage>
        <taxon>Eukaryota</taxon>
        <taxon>Metazoa</taxon>
        <taxon>Ecdysozoa</taxon>
        <taxon>Arthropoda</taxon>
        <taxon>Chelicerata</taxon>
        <taxon>Arachnida</taxon>
        <taxon>Acari</taxon>
        <taxon>Acariformes</taxon>
        <taxon>Sarcoptiformes</taxon>
        <taxon>Astigmata</taxon>
        <taxon>Psoroptidia</taxon>
        <taxon>Analgoidea</taxon>
        <taxon>Pyroglyphidae</taxon>
        <taxon>Dermatophagoidinae</taxon>
        <taxon>Dermatophagoides</taxon>
    </lineage>
</organism>
<keyword evidence="2" id="KW-1185">Reference proteome</keyword>
<accession>A0A922HUR8</accession>
<comment type="caution">
    <text evidence="1">The sequence shown here is derived from an EMBL/GenBank/DDBJ whole genome shotgun (WGS) entry which is preliminary data.</text>
</comment>
<dbReference type="GO" id="GO:0010008">
    <property type="term" value="C:endosome membrane"/>
    <property type="evidence" value="ECO:0007669"/>
    <property type="project" value="TreeGrafter"/>
</dbReference>
<dbReference type="GO" id="GO:0005765">
    <property type="term" value="C:lysosomal membrane"/>
    <property type="evidence" value="ECO:0007669"/>
    <property type="project" value="InterPro"/>
</dbReference>
<dbReference type="PANTHER" id="PTHR46474">
    <property type="entry name" value="TWO PORE CALCIUM CHANNEL PROTEIN 1"/>
    <property type="match status" value="1"/>
</dbReference>
<evidence type="ECO:0000313" key="2">
    <source>
        <dbReference type="Proteomes" id="UP000790347"/>
    </source>
</evidence>